<dbReference type="EMBL" id="CM000832">
    <property type="protein sequence ID" value="EET09344.1"/>
    <property type="molecule type" value="Genomic_DNA"/>
</dbReference>
<proteinExistence type="predicted"/>
<reference evidence="1" key="1">
    <citation type="submission" date="2009-05" db="EMBL/GenBank/DDBJ databases">
        <authorList>
            <person name="Harkins D.M."/>
            <person name="DeShazer D."/>
            <person name="Woods D.E."/>
            <person name="Brinkac L.M."/>
            <person name="Brown K.A."/>
            <person name="Hung G.C."/>
            <person name="Tuanyok A."/>
            <person name="Zhang B."/>
            <person name="Nierman W.C."/>
        </authorList>
    </citation>
    <scope>NUCLEOTIDE SEQUENCE [LARGE SCALE GENOMIC DNA]</scope>
    <source>
        <strain evidence="1">1710a</strain>
    </source>
</reference>
<evidence type="ECO:0000313" key="1">
    <source>
        <dbReference type="EMBL" id="EET09344.1"/>
    </source>
</evidence>
<sequence>MARRILTARGATLRTEFKRIPDAHDASTFVTLDSIPHRTQK</sequence>
<organism evidence="1">
    <name type="scientific">Burkholderia pseudomallei 1710a</name>
    <dbReference type="NCBI Taxonomy" id="320371"/>
    <lineage>
        <taxon>Bacteria</taxon>
        <taxon>Pseudomonadati</taxon>
        <taxon>Pseudomonadota</taxon>
        <taxon>Betaproteobacteria</taxon>
        <taxon>Burkholderiales</taxon>
        <taxon>Burkholderiaceae</taxon>
        <taxon>Burkholderia</taxon>
        <taxon>pseudomallei group</taxon>
    </lineage>
</organism>
<dbReference type="AlphaFoldDB" id="A0A0E1WAE6"/>
<dbReference type="Proteomes" id="UP000001812">
    <property type="component" value="Chromosome I"/>
</dbReference>
<gene>
    <name evidence="1" type="ORF">BURPS1710A_1719</name>
</gene>
<dbReference type="HOGENOM" id="CLU_3266934_0_0_4"/>
<name>A0A0E1WAE6_BURPE</name>
<protein>
    <submittedName>
        <fullName evidence="1">Uncharacterized protein</fullName>
    </submittedName>
</protein>
<accession>A0A0E1WAE6</accession>